<dbReference type="Pfam" id="PF00459">
    <property type="entry name" value="Inositol_P"/>
    <property type="match status" value="1"/>
</dbReference>
<evidence type="ECO:0008006" key="6">
    <source>
        <dbReference type="Google" id="ProtNLM"/>
    </source>
</evidence>
<evidence type="ECO:0000256" key="2">
    <source>
        <dbReference type="ARBA" id="ARBA00022842"/>
    </source>
</evidence>
<feature type="binding site" evidence="3">
    <location>
        <position position="102"/>
    </location>
    <ligand>
        <name>Mg(2+)</name>
        <dbReference type="ChEBI" id="CHEBI:18420"/>
        <label>1</label>
        <note>catalytic</note>
    </ligand>
</feature>
<comment type="caution">
    <text evidence="4">The sequence shown here is derived from an EMBL/GenBank/DDBJ whole genome shotgun (WGS) entry which is preliminary data.</text>
</comment>
<dbReference type="GO" id="GO:0006020">
    <property type="term" value="P:inositol metabolic process"/>
    <property type="evidence" value="ECO:0007669"/>
    <property type="project" value="TreeGrafter"/>
</dbReference>
<keyword evidence="2 3" id="KW-0460">Magnesium</keyword>
<dbReference type="GO" id="GO:0007165">
    <property type="term" value="P:signal transduction"/>
    <property type="evidence" value="ECO:0007669"/>
    <property type="project" value="TreeGrafter"/>
</dbReference>
<organism evidence="4 5">
    <name type="scientific">Candidatus Kaiserbacteria bacterium RIFCSPLOWO2_01_FULL_53_17</name>
    <dbReference type="NCBI Taxonomy" id="1798511"/>
    <lineage>
        <taxon>Bacteria</taxon>
        <taxon>Candidatus Kaiseribacteriota</taxon>
    </lineage>
</organism>
<dbReference type="EMBL" id="MFLY01000036">
    <property type="protein sequence ID" value="OGG72622.1"/>
    <property type="molecule type" value="Genomic_DNA"/>
</dbReference>
<evidence type="ECO:0000313" key="4">
    <source>
        <dbReference type="EMBL" id="OGG72622.1"/>
    </source>
</evidence>
<dbReference type="Gene3D" id="3.30.540.10">
    <property type="entry name" value="Fructose-1,6-Bisphosphatase, subunit A, domain 1"/>
    <property type="match status" value="1"/>
</dbReference>
<comment type="cofactor">
    <cofactor evidence="3">
        <name>Mg(2+)</name>
        <dbReference type="ChEBI" id="CHEBI:18420"/>
    </cofactor>
</comment>
<sequence>MNIENGAQPDVFSGEVINADFLNSMKEAGELALSVRRKGLTSGIKSTKEDLVTQGDFAVSAMVQRKLLQLFPGITFIDEEVPKSDMIDVSQHAMVAIIDPIDGTTNYYNDGKKDSPESPANPNWGISVGIVKNGEIYAGAIYQPAVQKLFYAEKGRGAFVNGKRLQVTATKSLQDVRLIYDYPYPKDKKEFELTARVMEKLDSQVASAERLGSAVIEAMQVAEGKSDLFMLLRTQPWDVAAAVAIVMEAGGKSMNTTGEPYRIGNKSIIISNGVLDVSGLIHLIYKEIE</sequence>
<dbReference type="CDD" id="cd01637">
    <property type="entry name" value="IMPase_like"/>
    <property type="match status" value="1"/>
</dbReference>
<feature type="binding site" evidence="3">
    <location>
        <position position="79"/>
    </location>
    <ligand>
        <name>Mg(2+)</name>
        <dbReference type="ChEBI" id="CHEBI:18420"/>
        <label>1</label>
        <note>catalytic</note>
    </ligand>
</feature>
<name>A0A1F6EH45_9BACT</name>
<dbReference type="PROSITE" id="PS00630">
    <property type="entry name" value="IMP_2"/>
    <property type="match status" value="1"/>
</dbReference>
<dbReference type="PRINTS" id="PR00377">
    <property type="entry name" value="IMPHPHTASES"/>
</dbReference>
<accession>A0A1F6EH45</accession>
<gene>
    <name evidence="4" type="ORF">A3A38_00065</name>
</gene>
<dbReference type="GO" id="GO:0046854">
    <property type="term" value="P:phosphatidylinositol phosphate biosynthetic process"/>
    <property type="evidence" value="ECO:0007669"/>
    <property type="project" value="InterPro"/>
</dbReference>
<dbReference type="InterPro" id="IPR020550">
    <property type="entry name" value="Inositol_monophosphatase_CS"/>
</dbReference>
<feature type="binding site" evidence="3">
    <location>
        <position position="238"/>
    </location>
    <ligand>
        <name>Mg(2+)</name>
        <dbReference type="ChEBI" id="CHEBI:18420"/>
        <label>1</label>
        <note>catalytic</note>
    </ligand>
</feature>
<keyword evidence="1 3" id="KW-0479">Metal-binding</keyword>
<proteinExistence type="predicted"/>
<feature type="binding site" evidence="3">
    <location>
        <position position="101"/>
    </location>
    <ligand>
        <name>Mg(2+)</name>
        <dbReference type="ChEBI" id="CHEBI:18420"/>
        <label>1</label>
        <note>catalytic</note>
    </ligand>
</feature>
<dbReference type="SUPFAM" id="SSF56655">
    <property type="entry name" value="Carbohydrate phosphatase"/>
    <property type="match status" value="1"/>
</dbReference>
<dbReference type="PANTHER" id="PTHR20854:SF4">
    <property type="entry name" value="INOSITOL-1-MONOPHOSPHATASE-RELATED"/>
    <property type="match status" value="1"/>
</dbReference>
<dbReference type="Gene3D" id="3.40.190.80">
    <property type="match status" value="1"/>
</dbReference>
<evidence type="ECO:0000313" key="5">
    <source>
        <dbReference type="Proteomes" id="UP000177306"/>
    </source>
</evidence>
<dbReference type="GO" id="GO:0008934">
    <property type="term" value="F:inositol monophosphate 1-phosphatase activity"/>
    <property type="evidence" value="ECO:0007669"/>
    <property type="project" value="TreeGrafter"/>
</dbReference>
<dbReference type="InterPro" id="IPR000760">
    <property type="entry name" value="Inositol_monophosphatase-like"/>
</dbReference>
<protein>
    <recommendedName>
        <fullName evidence="6">Inositol-phosphate phosphatase</fullName>
    </recommendedName>
</protein>
<reference evidence="4 5" key="1">
    <citation type="journal article" date="2016" name="Nat. Commun.">
        <title>Thousands of microbial genomes shed light on interconnected biogeochemical processes in an aquifer system.</title>
        <authorList>
            <person name="Anantharaman K."/>
            <person name="Brown C.T."/>
            <person name="Hug L.A."/>
            <person name="Sharon I."/>
            <person name="Castelle C.J."/>
            <person name="Probst A.J."/>
            <person name="Thomas B.C."/>
            <person name="Singh A."/>
            <person name="Wilkins M.J."/>
            <person name="Karaoz U."/>
            <person name="Brodie E.L."/>
            <person name="Williams K.H."/>
            <person name="Hubbard S.S."/>
            <person name="Banfield J.F."/>
        </authorList>
    </citation>
    <scope>NUCLEOTIDE SEQUENCE [LARGE SCALE GENOMIC DNA]</scope>
</reference>
<dbReference type="PANTHER" id="PTHR20854">
    <property type="entry name" value="INOSITOL MONOPHOSPHATASE"/>
    <property type="match status" value="1"/>
</dbReference>
<evidence type="ECO:0000256" key="1">
    <source>
        <dbReference type="ARBA" id="ARBA00022723"/>
    </source>
</evidence>
<evidence type="ECO:0000256" key="3">
    <source>
        <dbReference type="PIRSR" id="PIRSR600760-2"/>
    </source>
</evidence>
<feature type="binding site" evidence="3">
    <location>
        <position position="99"/>
    </location>
    <ligand>
        <name>Mg(2+)</name>
        <dbReference type="ChEBI" id="CHEBI:18420"/>
        <label>1</label>
        <note>catalytic</note>
    </ligand>
</feature>
<dbReference type="AlphaFoldDB" id="A0A1F6EH45"/>
<dbReference type="GO" id="GO:0046872">
    <property type="term" value="F:metal ion binding"/>
    <property type="evidence" value="ECO:0007669"/>
    <property type="project" value="UniProtKB-KW"/>
</dbReference>
<dbReference type="Proteomes" id="UP000177306">
    <property type="component" value="Unassembled WGS sequence"/>
</dbReference>